<dbReference type="RefSeq" id="WP_222159377.1">
    <property type="nucleotide sequence ID" value="NZ_CP081864.1"/>
</dbReference>
<keyword evidence="1" id="KW-1133">Transmembrane helix</keyword>
<accession>A0ABX9AMA8</accession>
<evidence type="ECO:0000313" key="3">
    <source>
        <dbReference type="Proteomes" id="UP000825886"/>
    </source>
</evidence>
<dbReference type="InterPro" id="IPR005642">
    <property type="entry name" value="LysO"/>
</dbReference>
<feature type="transmembrane region" description="Helical" evidence="1">
    <location>
        <begin position="6"/>
        <end position="22"/>
    </location>
</feature>
<feature type="transmembrane region" description="Helical" evidence="1">
    <location>
        <begin position="274"/>
        <end position="296"/>
    </location>
</feature>
<name>A0ABX9AMA8_9ENTR</name>
<keyword evidence="1" id="KW-0472">Membrane</keyword>
<dbReference type="Proteomes" id="UP000825886">
    <property type="component" value="Chromosome"/>
</dbReference>
<feature type="transmembrane region" description="Helical" evidence="1">
    <location>
        <begin position="34"/>
        <end position="56"/>
    </location>
</feature>
<feature type="transmembrane region" description="Helical" evidence="1">
    <location>
        <begin position="62"/>
        <end position="85"/>
    </location>
</feature>
<evidence type="ECO:0000313" key="2">
    <source>
        <dbReference type="EMBL" id="QZN96325.1"/>
    </source>
</evidence>
<feature type="transmembrane region" description="Helical" evidence="1">
    <location>
        <begin position="162"/>
        <end position="183"/>
    </location>
</feature>
<organism evidence="2 3">
    <name type="scientific">Symbiopectobacterium purcellii</name>
    <dbReference type="NCBI Taxonomy" id="2871826"/>
    <lineage>
        <taxon>Bacteria</taxon>
        <taxon>Pseudomonadati</taxon>
        <taxon>Pseudomonadota</taxon>
        <taxon>Gammaproteobacteria</taxon>
        <taxon>Enterobacterales</taxon>
        <taxon>Enterobacteriaceae</taxon>
    </lineage>
</organism>
<protein>
    <submittedName>
        <fullName evidence="2">Lysine exporter LysO family protein</fullName>
    </submittedName>
</protein>
<proteinExistence type="predicted"/>
<sequence>MHDSLISVAMVFFLLMSGYFSGKLSSPKLKNFCVSLISNVVLLLLFCMGIDFGSIFTQRDVGYQIIKSALLFSALIAFFTYIFLYRKRRVTSVKKEELSFFMPFKGCLKAMTAFLLGLAVFKITGVRLEDVHLSSSYVLSILIFLVGIDLVGFKIGRFNLELVAVPIFTIFATLLAVFVFSVFSHLSWRELFVVSSGLGWFSLSGPMVNKLVSPEMGAMAFMTDFFREMFSIMFLYFLGKKQPTGAIGISGAAALDSALPFIRENCEETYISHAIFSGFVLTVLAPFLISFSVTLVG</sequence>
<evidence type="ECO:0000256" key="1">
    <source>
        <dbReference type="SAM" id="Phobius"/>
    </source>
</evidence>
<keyword evidence="3" id="KW-1185">Reference proteome</keyword>
<feature type="transmembrane region" description="Helical" evidence="1">
    <location>
        <begin position="106"/>
        <end position="125"/>
    </location>
</feature>
<dbReference type="Pfam" id="PF03956">
    <property type="entry name" value="Lys_export"/>
    <property type="match status" value="1"/>
</dbReference>
<dbReference type="EMBL" id="CP081864">
    <property type="protein sequence ID" value="QZN96325.1"/>
    <property type="molecule type" value="Genomic_DNA"/>
</dbReference>
<dbReference type="PANTHER" id="PTHR35804:SF1">
    <property type="entry name" value="LYSINE EXPORTER LYSO"/>
    <property type="match status" value="1"/>
</dbReference>
<dbReference type="PANTHER" id="PTHR35804">
    <property type="entry name" value="LYSINE EXPORTER LYSO"/>
    <property type="match status" value="1"/>
</dbReference>
<reference evidence="2 3" key="1">
    <citation type="submission" date="2021-08" db="EMBL/GenBank/DDBJ databases">
        <title>Culture and genomic analysis of Symbiopectobacterium purcellii sp. nov. gen. nov., isolated from the leafhopper Empoasca decipiens.</title>
        <authorList>
            <person name="Nadal-Jimenez P."/>
            <person name="Siozios S."/>
            <person name="Halliday N."/>
            <person name="Camara M."/>
            <person name="Hurst G.D.D."/>
        </authorList>
    </citation>
    <scope>NUCLEOTIDE SEQUENCE [LARGE SCALE GENOMIC DNA]</scope>
    <source>
        <strain evidence="2 3">SyEd1</strain>
    </source>
</reference>
<gene>
    <name evidence="2" type="ORF">K6K13_02305</name>
</gene>
<feature type="transmembrane region" description="Helical" evidence="1">
    <location>
        <begin position="137"/>
        <end position="155"/>
    </location>
</feature>
<feature type="transmembrane region" description="Helical" evidence="1">
    <location>
        <begin position="216"/>
        <end position="238"/>
    </location>
</feature>
<keyword evidence="1" id="KW-0812">Transmembrane</keyword>